<organism evidence="2 3">
    <name type="scientific">Actinomadura alba</name>
    <dbReference type="NCBI Taxonomy" id="406431"/>
    <lineage>
        <taxon>Bacteria</taxon>
        <taxon>Bacillati</taxon>
        <taxon>Actinomycetota</taxon>
        <taxon>Actinomycetes</taxon>
        <taxon>Streptosporangiales</taxon>
        <taxon>Thermomonosporaceae</taxon>
        <taxon>Actinomadura</taxon>
    </lineage>
</organism>
<sequence length="83" mass="9206">MSYAITWSERATSTGSRYLADDAAGLAQVLDATDMLADDPRPVGSFPYGSEDLRRSHVGRYRVLYEIYPAEQAIMILHVGRIA</sequence>
<protein>
    <submittedName>
        <fullName evidence="2">Type II toxin-antitoxin system RelE/ParE family toxin</fullName>
    </submittedName>
</protein>
<dbReference type="RefSeq" id="WP_187248091.1">
    <property type="nucleotide sequence ID" value="NZ_BAAAOK010000009.1"/>
</dbReference>
<dbReference type="Gene3D" id="3.30.2310.20">
    <property type="entry name" value="RelE-like"/>
    <property type="match status" value="1"/>
</dbReference>
<evidence type="ECO:0000313" key="2">
    <source>
        <dbReference type="EMBL" id="MBC6471052.1"/>
    </source>
</evidence>
<comment type="caution">
    <text evidence="2">The sequence shown here is derived from an EMBL/GenBank/DDBJ whole genome shotgun (WGS) entry which is preliminary data.</text>
</comment>
<evidence type="ECO:0000256" key="1">
    <source>
        <dbReference type="ARBA" id="ARBA00022649"/>
    </source>
</evidence>
<keyword evidence="3" id="KW-1185">Reference proteome</keyword>
<gene>
    <name evidence="2" type="ORF">HKK74_37020</name>
</gene>
<dbReference type="InterPro" id="IPR035093">
    <property type="entry name" value="RelE/ParE_toxin_dom_sf"/>
</dbReference>
<dbReference type="Proteomes" id="UP000805614">
    <property type="component" value="Unassembled WGS sequence"/>
</dbReference>
<proteinExistence type="predicted"/>
<keyword evidence="1" id="KW-1277">Toxin-antitoxin system</keyword>
<dbReference type="InterPro" id="IPR007712">
    <property type="entry name" value="RelE/ParE_toxin"/>
</dbReference>
<dbReference type="SUPFAM" id="SSF143011">
    <property type="entry name" value="RelE-like"/>
    <property type="match status" value="1"/>
</dbReference>
<dbReference type="Pfam" id="PF05016">
    <property type="entry name" value="ParE_toxin"/>
    <property type="match status" value="1"/>
</dbReference>
<accession>A0ABR7M1Q4</accession>
<reference evidence="2 3" key="1">
    <citation type="submission" date="2020-06" db="EMBL/GenBank/DDBJ databases">
        <title>Actinomadura xiongansis sp. nov., isolated from soil of Baiyangdian.</title>
        <authorList>
            <person name="Zhang X."/>
        </authorList>
    </citation>
    <scope>NUCLEOTIDE SEQUENCE [LARGE SCALE GENOMIC DNA]</scope>
    <source>
        <strain evidence="2 3">HBUM206468</strain>
    </source>
</reference>
<evidence type="ECO:0000313" key="3">
    <source>
        <dbReference type="Proteomes" id="UP000805614"/>
    </source>
</evidence>
<dbReference type="EMBL" id="JABVEC010000055">
    <property type="protein sequence ID" value="MBC6471052.1"/>
    <property type="molecule type" value="Genomic_DNA"/>
</dbReference>
<name>A0ABR7M1Q4_9ACTN</name>